<dbReference type="InterPro" id="IPR000182">
    <property type="entry name" value="GNAT_dom"/>
</dbReference>
<dbReference type="GO" id="GO:0005737">
    <property type="term" value="C:cytoplasm"/>
    <property type="evidence" value="ECO:0007669"/>
    <property type="project" value="TreeGrafter"/>
</dbReference>
<dbReference type="GO" id="GO:0008999">
    <property type="term" value="F:protein-N-terminal-alanine acetyltransferase activity"/>
    <property type="evidence" value="ECO:0007669"/>
    <property type="project" value="TreeGrafter"/>
</dbReference>
<organism evidence="2 3">
    <name type="scientific">Candidatus Woesebacteria bacterium RBG_13_36_22</name>
    <dbReference type="NCBI Taxonomy" id="1802478"/>
    <lineage>
        <taxon>Bacteria</taxon>
        <taxon>Candidatus Woeseibacteriota</taxon>
    </lineage>
</organism>
<dbReference type="EMBL" id="MGFQ01000054">
    <property type="protein sequence ID" value="OGM08230.1"/>
    <property type="molecule type" value="Genomic_DNA"/>
</dbReference>
<evidence type="ECO:0000313" key="2">
    <source>
        <dbReference type="EMBL" id="OGM08230.1"/>
    </source>
</evidence>
<dbReference type="PANTHER" id="PTHR43441">
    <property type="entry name" value="RIBOSOMAL-PROTEIN-SERINE ACETYLTRANSFERASE"/>
    <property type="match status" value="1"/>
</dbReference>
<dbReference type="Pfam" id="PF13302">
    <property type="entry name" value="Acetyltransf_3"/>
    <property type="match status" value="1"/>
</dbReference>
<feature type="domain" description="N-acetyltransferase" evidence="1">
    <location>
        <begin position="22"/>
        <end position="168"/>
    </location>
</feature>
<sequence>MNRVIKVNNDLELRFWETRWTPDLFALTEKNRHYLQPWLPWVPKVKEVNDSKKFILKCRREYKKGEAMELGIWYKGKLVGCIGLHQINKASRNTAIGYWLSSDYYGRGIVTESVKALVNYAFKELKLHRIEIVAGTTNIKSCAIAERLGFITEGVKRDIEFVDNRFIDYSVYSILENEWKG</sequence>
<comment type="caution">
    <text evidence="2">The sequence shown here is derived from an EMBL/GenBank/DDBJ whole genome shotgun (WGS) entry which is preliminary data.</text>
</comment>
<dbReference type="GO" id="GO:1990189">
    <property type="term" value="F:protein N-terminal-serine acetyltransferase activity"/>
    <property type="evidence" value="ECO:0007669"/>
    <property type="project" value="TreeGrafter"/>
</dbReference>
<dbReference type="AlphaFoldDB" id="A0A1F7WZL2"/>
<dbReference type="SUPFAM" id="SSF55729">
    <property type="entry name" value="Acyl-CoA N-acyltransferases (Nat)"/>
    <property type="match status" value="1"/>
</dbReference>
<dbReference type="PANTHER" id="PTHR43441:SF12">
    <property type="entry name" value="RIBOSOMAL N-ACETYLTRANSFERASE YDAF-RELATED"/>
    <property type="match status" value="1"/>
</dbReference>
<name>A0A1F7WZL2_9BACT</name>
<protein>
    <recommendedName>
        <fullName evidence="1">N-acetyltransferase domain-containing protein</fullName>
    </recommendedName>
</protein>
<dbReference type="Gene3D" id="3.40.630.30">
    <property type="match status" value="1"/>
</dbReference>
<evidence type="ECO:0000259" key="1">
    <source>
        <dbReference type="PROSITE" id="PS51186"/>
    </source>
</evidence>
<dbReference type="PROSITE" id="PS51186">
    <property type="entry name" value="GNAT"/>
    <property type="match status" value="1"/>
</dbReference>
<dbReference type="InterPro" id="IPR016181">
    <property type="entry name" value="Acyl_CoA_acyltransferase"/>
</dbReference>
<accession>A0A1F7WZL2</accession>
<proteinExistence type="predicted"/>
<gene>
    <name evidence="2" type="ORF">A2Z67_06410</name>
</gene>
<dbReference type="Proteomes" id="UP000176939">
    <property type="component" value="Unassembled WGS sequence"/>
</dbReference>
<reference evidence="2 3" key="1">
    <citation type="journal article" date="2016" name="Nat. Commun.">
        <title>Thousands of microbial genomes shed light on interconnected biogeochemical processes in an aquifer system.</title>
        <authorList>
            <person name="Anantharaman K."/>
            <person name="Brown C.T."/>
            <person name="Hug L.A."/>
            <person name="Sharon I."/>
            <person name="Castelle C.J."/>
            <person name="Probst A.J."/>
            <person name="Thomas B.C."/>
            <person name="Singh A."/>
            <person name="Wilkins M.J."/>
            <person name="Karaoz U."/>
            <person name="Brodie E.L."/>
            <person name="Williams K.H."/>
            <person name="Hubbard S.S."/>
            <person name="Banfield J.F."/>
        </authorList>
    </citation>
    <scope>NUCLEOTIDE SEQUENCE [LARGE SCALE GENOMIC DNA]</scope>
</reference>
<dbReference type="InterPro" id="IPR051908">
    <property type="entry name" value="Ribosomal_N-acetyltransferase"/>
</dbReference>
<evidence type="ECO:0000313" key="3">
    <source>
        <dbReference type="Proteomes" id="UP000176939"/>
    </source>
</evidence>